<protein>
    <submittedName>
        <fullName evidence="1">Uncharacterized protein</fullName>
    </submittedName>
</protein>
<organism evidence="1 2">
    <name type="scientific">Pisolithus tinctorius Marx 270</name>
    <dbReference type="NCBI Taxonomy" id="870435"/>
    <lineage>
        <taxon>Eukaryota</taxon>
        <taxon>Fungi</taxon>
        <taxon>Dikarya</taxon>
        <taxon>Basidiomycota</taxon>
        <taxon>Agaricomycotina</taxon>
        <taxon>Agaricomycetes</taxon>
        <taxon>Agaricomycetidae</taxon>
        <taxon>Boletales</taxon>
        <taxon>Sclerodermatineae</taxon>
        <taxon>Pisolithaceae</taxon>
        <taxon>Pisolithus</taxon>
    </lineage>
</organism>
<dbReference type="InParanoid" id="A0A0C3JDF7"/>
<evidence type="ECO:0000313" key="1">
    <source>
        <dbReference type="EMBL" id="KIO07118.1"/>
    </source>
</evidence>
<dbReference type="EMBL" id="KN831961">
    <property type="protein sequence ID" value="KIO07118.1"/>
    <property type="molecule type" value="Genomic_DNA"/>
</dbReference>
<name>A0A0C3JDF7_PISTI</name>
<keyword evidence="2" id="KW-1185">Reference proteome</keyword>
<accession>A0A0C3JDF7</accession>
<dbReference type="AlphaFoldDB" id="A0A0C3JDF7"/>
<reference evidence="2" key="2">
    <citation type="submission" date="2015-01" db="EMBL/GenBank/DDBJ databases">
        <title>Evolutionary Origins and Diversification of the Mycorrhizal Mutualists.</title>
        <authorList>
            <consortium name="DOE Joint Genome Institute"/>
            <consortium name="Mycorrhizal Genomics Consortium"/>
            <person name="Kohler A."/>
            <person name="Kuo A."/>
            <person name="Nagy L.G."/>
            <person name="Floudas D."/>
            <person name="Copeland A."/>
            <person name="Barry K.W."/>
            <person name="Cichocki N."/>
            <person name="Veneault-Fourrey C."/>
            <person name="LaButti K."/>
            <person name="Lindquist E.A."/>
            <person name="Lipzen A."/>
            <person name="Lundell T."/>
            <person name="Morin E."/>
            <person name="Murat C."/>
            <person name="Riley R."/>
            <person name="Ohm R."/>
            <person name="Sun H."/>
            <person name="Tunlid A."/>
            <person name="Henrissat B."/>
            <person name="Grigoriev I.V."/>
            <person name="Hibbett D.S."/>
            <person name="Martin F."/>
        </authorList>
    </citation>
    <scope>NUCLEOTIDE SEQUENCE [LARGE SCALE GENOMIC DNA]</scope>
    <source>
        <strain evidence="2">Marx 270</strain>
    </source>
</reference>
<reference evidence="1 2" key="1">
    <citation type="submission" date="2014-04" db="EMBL/GenBank/DDBJ databases">
        <authorList>
            <consortium name="DOE Joint Genome Institute"/>
            <person name="Kuo A."/>
            <person name="Kohler A."/>
            <person name="Costa M.D."/>
            <person name="Nagy L.G."/>
            <person name="Floudas D."/>
            <person name="Copeland A."/>
            <person name="Barry K.W."/>
            <person name="Cichocki N."/>
            <person name="Veneault-Fourrey C."/>
            <person name="LaButti K."/>
            <person name="Lindquist E.A."/>
            <person name="Lipzen A."/>
            <person name="Lundell T."/>
            <person name="Morin E."/>
            <person name="Murat C."/>
            <person name="Sun H."/>
            <person name="Tunlid A."/>
            <person name="Henrissat B."/>
            <person name="Grigoriev I.V."/>
            <person name="Hibbett D.S."/>
            <person name="Martin F."/>
            <person name="Nordberg H.P."/>
            <person name="Cantor M.N."/>
            <person name="Hua S.X."/>
        </authorList>
    </citation>
    <scope>NUCLEOTIDE SEQUENCE [LARGE SCALE GENOMIC DNA]</scope>
    <source>
        <strain evidence="1 2">Marx 270</strain>
    </source>
</reference>
<dbReference type="HOGENOM" id="CLU_2980056_0_0_1"/>
<gene>
    <name evidence="1" type="ORF">M404DRAFT_998537</name>
</gene>
<sequence>MWNSEANNEMEKLFWLILIAEELCKARTSVFTGIKISASVIRRRGHRRALYQADRTRA</sequence>
<proteinExistence type="predicted"/>
<evidence type="ECO:0000313" key="2">
    <source>
        <dbReference type="Proteomes" id="UP000054217"/>
    </source>
</evidence>
<dbReference type="Proteomes" id="UP000054217">
    <property type="component" value="Unassembled WGS sequence"/>
</dbReference>